<protein>
    <submittedName>
        <fullName evidence="3">Formylglycine-generating enzyme family protein</fullName>
    </submittedName>
</protein>
<feature type="domain" description="Sulfatase-modifying factor enzyme-like" evidence="2">
    <location>
        <begin position="47"/>
        <end position="274"/>
    </location>
</feature>
<dbReference type="GO" id="GO:0120147">
    <property type="term" value="F:formylglycine-generating oxidase activity"/>
    <property type="evidence" value="ECO:0007669"/>
    <property type="project" value="TreeGrafter"/>
</dbReference>
<proteinExistence type="predicted"/>
<evidence type="ECO:0000313" key="4">
    <source>
        <dbReference type="Proteomes" id="UP000566813"/>
    </source>
</evidence>
<dbReference type="AlphaFoldDB" id="A0A7X1KLH9"/>
<organism evidence="3 4">
    <name type="scientific">Novosphingobium flavum</name>
    <dbReference type="NCBI Taxonomy" id="1778672"/>
    <lineage>
        <taxon>Bacteria</taxon>
        <taxon>Pseudomonadati</taxon>
        <taxon>Pseudomonadota</taxon>
        <taxon>Alphaproteobacteria</taxon>
        <taxon>Sphingomonadales</taxon>
        <taxon>Sphingomonadaceae</taxon>
        <taxon>Novosphingobium</taxon>
    </lineage>
</organism>
<dbReference type="RefSeq" id="WP_185663597.1">
    <property type="nucleotide sequence ID" value="NZ_JACLAW010000005.1"/>
</dbReference>
<dbReference type="InterPro" id="IPR051043">
    <property type="entry name" value="Sulfatase_Mod_Factor_Kinase"/>
</dbReference>
<dbReference type="Gene3D" id="3.90.1580.10">
    <property type="entry name" value="paralog of FGE (formylglycine-generating enzyme)"/>
    <property type="match status" value="1"/>
</dbReference>
<dbReference type="SUPFAM" id="SSF56436">
    <property type="entry name" value="C-type lectin-like"/>
    <property type="match status" value="1"/>
</dbReference>
<keyword evidence="1" id="KW-0732">Signal</keyword>
<name>A0A7X1KLH9_9SPHN</name>
<comment type="caution">
    <text evidence="3">The sequence shown here is derived from an EMBL/GenBank/DDBJ whole genome shotgun (WGS) entry which is preliminary data.</text>
</comment>
<dbReference type="PANTHER" id="PTHR23150">
    <property type="entry name" value="SULFATASE MODIFYING FACTOR 1, 2"/>
    <property type="match status" value="1"/>
</dbReference>
<dbReference type="Proteomes" id="UP000566813">
    <property type="component" value="Unassembled WGS sequence"/>
</dbReference>
<feature type="chain" id="PRO_5030830185" evidence="1">
    <location>
        <begin position="23"/>
        <end position="277"/>
    </location>
</feature>
<feature type="signal peptide" evidence="1">
    <location>
        <begin position="1"/>
        <end position="22"/>
    </location>
</feature>
<dbReference type="InterPro" id="IPR016187">
    <property type="entry name" value="CTDL_fold"/>
</dbReference>
<sequence>MKGHLKLTAALVAAMLSGTAGAQSPAAAPAPAGEQSGAIDGVIRAAAEDMTAIPAGTFVMGDTTGKGFNFEHPAHKVSVPAFRLARHDVTFAQYDVFARATGRALPEQRPGLDRGSYPVVNVNWVDAKAFVDWLNKVSGRTYRLPSEAEWEYAARAGSTTVYPWGDEFDPSKANSSVVAPGDKWGAASPVGSFPPNAFGLYDMVGNVWQWVADCNHLDYEGAPTDGSAWTTGDCMWRNIRGGSWVQDPRGLRVSLRLWEDLPRRRFQSMGFRLAESN</sequence>
<dbReference type="PANTHER" id="PTHR23150:SF35">
    <property type="entry name" value="BLL6746 PROTEIN"/>
    <property type="match status" value="1"/>
</dbReference>
<dbReference type="InterPro" id="IPR042095">
    <property type="entry name" value="SUMF_sf"/>
</dbReference>
<evidence type="ECO:0000259" key="2">
    <source>
        <dbReference type="Pfam" id="PF03781"/>
    </source>
</evidence>
<gene>
    <name evidence="3" type="ORF">H7F51_07310</name>
</gene>
<dbReference type="Pfam" id="PF03781">
    <property type="entry name" value="FGE-sulfatase"/>
    <property type="match status" value="1"/>
</dbReference>
<evidence type="ECO:0000256" key="1">
    <source>
        <dbReference type="SAM" id="SignalP"/>
    </source>
</evidence>
<dbReference type="InterPro" id="IPR005532">
    <property type="entry name" value="SUMF_dom"/>
</dbReference>
<evidence type="ECO:0000313" key="3">
    <source>
        <dbReference type="EMBL" id="MBC2665323.1"/>
    </source>
</evidence>
<dbReference type="EMBL" id="JACLAW010000005">
    <property type="protein sequence ID" value="MBC2665323.1"/>
    <property type="molecule type" value="Genomic_DNA"/>
</dbReference>
<keyword evidence="4" id="KW-1185">Reference proteome</keyword>
<reference evidence="3 4" key="1">
    <citation type="submission" date="2020-08" db="EMBL/GenBank/DDBJ databases">
        <title>The genome sequence of type strain Novosphingobium flavum NBRC 111647.</title>
        <authorList>
            <person name="Liu Y."/>
        </authorList>
    </citation>
    <scope>NUCLEOTIDE SEQUENCE [LARGE SCALE GENOMIC DNA]</scope>
    <source>
        <strain evidence="3 4">NBRC 111647</strain>
    </source>
</reference>
<accession>A0A7X1KLH9</accession>